<dbReference type="KEGG" id="kol:Kole_0836"/>
<dbReference type="GO" id="GO:0005524">
    <property type="term" value="F:ATP binding"/>
    <property type="evidence" value="ECO:0007669"/>
    <property type="project" value="UniProtKB-KW"/>
</dbReference>
<evidence type="ECO:0000259" key="5">
    <source>
        <dbReference type="PROSITE" id="PS50893"/>
    </source>
</evidence>
<dbReference type="PROSITE" id="PS00211">
    <property type="entry name" value="ABC_TRANSPORTER_1"/>
    <property type="match status" value="1"/>
</dbReference>
<comment type="similarity">
    <text evidence="1">Belongs to the ABC transporter superfamily.</text>
</comment>
<dbReference type="GO" id="GO:0098796">
    <property type="term" value="C:membrane protein complex"/>
    <property type="evidence" value="ECO:0007669"/>
    <property type="project" value="UniProtKB-ARBA"/>
</dbReference>
<dbReference type="Proteomes" id="UP000002382">
    <property type="component" value="Chromosome"/>
</dbReference>
<dbReference type="InterPro" id="IPR027417">
    <property type="entry name" value="P-loop_NTPase"/>
</dbReference>
<dbReference type="InterPro" id="IPR003593">
    <property type="entry name" value="AAA+_ATPase"/>
</dbReference>
<evidence type="ECO:0000256" key="1">
    <source>
        <dbReference type="ARBA" id="ARBA00005417"/>
    </source>
</evidence>
<dbReference type="InterPro" id="IPR017911">
    <property type="entry name" value="MacB-like_ATP-bd"/>
</dbReference>
<gene>
    <name evidence="6" type="ordered locus">Kole_0836</name>
</gene>
<dbReference type="FunFam" id="3.40.50.300:FF:000032">
    <property type="entry name" value="Export ABC transporter ATP-binding protein"/>
    <property type="match status" value="1"/>
</dbReference>
<keyword evidence="2" id="KW-0813">Transport</keyword>
<dbReference type="InterPro" id="IPR003439">
    <property type="entry name" value="ABC_transporter-like_ATP-bd"/>
</dbReference>
<feature type="domain" description="ABC transporter" evidence="5">
    <location>
        <begin position="4"/>
        <end position="231"/>
    </location>
</feature>
<dbReference type="OrthoDB" id="9810992at2"/>
<dbReference type="SUPFAM" id="SSF52540">
    <property type="entry name" value="P-loop containing nucleoside triphosphate hydrolases"/>
    <property type="match status" value="1"/>
</dbReference>
<dbReference type="PANTHER" id="PTHR42798">
    <property type="entry name" value="LIPOPROTEIN-RELEASING SYSTEM ATP-BINDING PROTEIN LOLD"/>
    <property type="match status" value="1"/>
</dbReference>
<reference evidence="6 7" key="1">
    <citation type="submission" date="2009-06" db="EMBL/GenBank/DDBJ databases">
        <title>Complete sequence of Thermotogales bacterium TBF 19.5.1.</title>
        <authorList>
            <consortium name="US DOE Joint Genome Institute"/>
            <person name="Lucas S."/>
            <person name="Copeland A."/>
            <person name="Lapidus A."/>
            <person name="Glavina del Rio T."/>
            <person name="Tice H."/>
            <person name="Bruce D."/>
            <person name="Goodwin L."/>
            <person name="Pitluck S."/>
            <person name="Chertkov O."/>
            <person name="Brettin T."/>
            <person name="Detter J.C."/>
            <person name="Han C."/>
            <person name="Schmutz J."/>
            <person name="Larimer F."/>
            <person name="Land M."/>
            <person name="Hauser L."/>
            <person name="Kyrpides N."/>
            <person name="Ovchinnikova G."/>
            <person name="Noll K."/>
        </authorList>
    </citation>
    <scope>NUCLEOTIDE SEQUENCE [LARGE SCALE GENOMIC DNA]</scope>
    <source>
        <strain evidence="7">ATCC BAA-1733 / DSM 21960 / TBF 19.5.1</strain>
    </source>
</reference>
<evidence type="ECO:0000256" key="3">
    <source>
        <dbReference type="ARBA" id="ARBA00022741"/>
    </source>
</evidence>
<dbReference type="InterPro" id="IPR017871">
    <property type="entry name" value="ABC_transporter-like_CS"/>
</dbReference>
<dbReference type="AlphaFoldDB" id="C5CGA5"/>
<dbReference type="RefSeq" id="WP_015868208.1">
    <property type="nucleotide sequence ID" value="NC_012785.1"/>
</dbReference>
<dbReference type="GO" id="GO:0016887">
    <property type="term" value="F:ATP hydrolysis activity"/>
    <property type="evidence" value="ECO:0007669"/>
    <property type="project" value="InterPro"/>
</dbReference>
<dbReference type="Pfam" id="PF00005">
    <property type="entry name" value="ABC_tran"/>
    <property type="match status" value="1"/>
</dbReference>
<reference evidence="6 7" key="2">
    <citation type="journal article" date="2011" name="J. Bacteriol.">
        <title>Genome Sequence of Kosmotoga olearia Strain TBF 19.5.1, a Thermophilic Bacterium with a Wide Growth Temperature Range, Isolated from the Troll B Oil Platform in the North Sea.</title>
        <authorList>
            <person name="Swithers K.S."/>
            <person name="Dipippo J.L."/>
            <person name="Bruce D.C."/>
            <person name="Detter C."/>
            <person name="Tapia R."/>
            <person name="Han S."/>
            <person name="Goodwin L.A."/>
            <person name="Han J."/>
            <person name="Woyke T."/>
            <person name="Pitluck S."/>
            <person name="Pennacchio L."/>
            <person name="Nolan M."/>
            <person name="Mikhailova N."/>
            <person name="Land M.L."/>
            <person name="Nesbo C.L."/>
            <person name="Gogarten J.P."/>
            <person name="Noll K.M."/>
        </authorList>
    </citation>
    <scope>NUCLEOTIDE SEQUENCE [LARGE SCALE GENOMIC DNA]</scope>
    <source>
        <strain evidence="7">ATCC BAA-1733 / DSM 21960 / TBF 19.5.1</strain>
    </source>
</reference>
<sequence length="231" mass="25943">MHILKTINLEKRYGKGNNEVIALKPTNLVIEEGEFVAVVGPSGSGKSTLLHLLAGFDNPTKGSVIIDGKDITEMSERELSVFRRRKIGFVFQFYNLIPVLNARENVELPLILDRRKIDKSYIDELFMLLGIADRMDHMPSELSGGQQQRVSIARALAAKPSIIFADEPTGNLDSKNSEEVMDLLRLTLKKYHQTMVMVTHDLGIAETADRIIRIEDGAICQDIKSKQKSFF</sequence>
<dbReference type="STRING" id="521045.Kole_0836"/>
<accession>C5CGA5</accession>
<protein>
    <submittedName>
        <fullName evidence="6">ABC transporter related</fullName>
    </submittedName>
</protein>
<evidence type="ECO:0000256" key="2">
    <source>
        <dbReference type="ARBA" id="ARBA00022448"/>
    </source>
</evidence>
<dbReference type="GO" id="GO:0022857">
    <property type="term" value="F:transmembrane transporter activity"/>
    <property type="evidence" value="ECO:0007669"/>
    <property type="project" value="UniProtKB-ARBA"/>
</dbReference>
<evidence type="ECO:0000313" key="7">
    <source>
        <dbReference type="Proteomes" id="UP000002382"/>
    </source>
</evidence>
<dbReference type="SMART" id="SM00382">
    <property type="entry name" value="AAA"/>
    <property type="match status" value="1"/>
</dbReference>
<dbReference type="Gene3D" id="3.40.50.300">
    <property type="entry name" value="P-loop containing nucleotide triphosphate hydrolases"/>
    <property type="match status" value="1"/>
</dbReference>
<dbReference type="eggNOG" id="COG1136">
    <property type="taxonomic scope" value="Bacteria"/>
</dbReference>
<keyword evidence="4" id="KW-0067">ATP-binding</keyword>
<dbReference type="PROSITE" id="PS50893">
    <property type="entry name" value="ABC_TRANSPORTER_2"/>
    <property type="match status" value="1"/>
</dbReference>
<dbReference type="PANTHER" id="PTHR42798:SF6">
    <property type="entry name" value="CELL DIVISION ATP-BINDING PROTEIN FTSE"/>
    <property type="match status" value="1"/>
</dbReference>
<keyword evidence="7" id="KW-1185">Reference proteome</keyword>
<evidence type="ECO:0000256" key="4">
    <source>
        <dbReference type="ARBA" id="ARBA00022840"/>
    </source>
</evidence>
<dbReference type="CDD" id="cd03255">
    <property type="entry name" value="ABC_MJ0796_LolCDE_FtsE"/>
    <property type="match status" value="1"/>
</dbReference>
<dbReference type="EMBL" id="CP001634">
    <property type="protein sequence ID" value="ACR79546.1"/>
    <property type="molecule type" value="Genomic_DNA"/>
</dbReference>
<proteinExistence type="inferred from homology"/>
<evidence type="ECO:0000313" key="6">
    <source>
        <dbReference type="EMBL" id="ACR79546.1"/>
    </source>
</evidence>
<name>C5CGA5_KOSOT</name>
<keyword evidence="3" id="KW-0547">Nucleotide-binding</keyword>
<dbReference type="HOGENOM" id="CLU_000604_1_22_0"/>
<organism evidence="6 7">
    <name type="scientific">Kosmotoga olearia (strain ATCC BAA-1733 / DSM 21960 / TBF 19.5.1)</name>
    <dbReference type="NCBI Taxonomy" id="521045"/>
    <lineage>
        <taxon>Bacteria</taxon>
        <taxon>Thermotogati</taxon>
        <taxon>Thermotogota</taxon>
        <taxon>Thermotogae</taxon>
        <taxon>Kosmotogales</taxon>
        <taxon>Kosmotogaceae</taxon>
        <taxon>Kosmotoga</taxon>
    </lineage>
</organism>